<dbReference type="Proteomes" id="UP000652761">
    <property type="component" value="Unassembled WGS sequence"/>
</dbReference>
<keyword evidence="3" id="KW-1185">Reference proteome</keyword>
<sequence>MECGSGGSQPLPPARLALLSTAVHGEEEAVLASPVVPRSNRQEHLSTGIGCNDDHSEAEKFKTNNEVKRVGPLDFSSFMQVSDQSILGDQLGAYGSYSDVDNLTNADQNGHKVASYSLPPPPFEIVKKETEFYMDKAVTEMELPKMIVCYKEGCYHIIKDICVDEGLHSFDRVLVQNPFLDEKVYTGSKFDTDDFTHREISDSLKSLHLNGQPTFDHSNEVTEHAVLEIAQGGGFISRTMGETVSSETQKVNFNEVLIPTQESERCYFQEEVIHTHNENVMQCSLASLLELDRGSTDTAEEIEHAPGTKELIPLHKLGREHCHADLPSSQSGIEQPQLAISDSEQPKSGNKDAEESAKESQSNEAVPHQSKSLSNSCSDVPSISGSTTQTFFVPEGSNGDQVDEGTLEEANSTAACVNSEKVKDENIVKYSLDIGSSGGNIVAFDIDSEPLATIPEKDSRGTSEIQQSELLVSGGMLESTSTDGPTVASRPSFSHDYSDANFHGPASLSGGIAYSGQIPYSGSISLRSDSSTTSTRSFAFPILQSEWNSSPILDEIDDRDDG</sequence>
<dbReference type="OrthoDB" id="1911032at2759"/>
<dbReference type="PANTHER" id="PTHR33914">
    <property type="entry name" value="18S PRE-RIBOSOMAL ASSEMBLY PROTEIN GAR2-LIKE PROTEIN"/>
    <property type="match status" value="1"/>
</dbReference>
<dbReference type="InterPro" id="IPR040378">
    <property type="entry name" value="BASL"/>
</dbReference>
<reference evidence="2" key="1">
    <citation type="submission" date="2017-07" db="EMBL/GenBank/DDBJ databases">
        <title>Taro Niue Genome Assembly and Annotation.</title>
        <authorList>
            <person name="Atibalentja N."/>
            <person name="Keating K."/>
            <person name="Fields C.J."/>
        </authorList>
    </citation>
    <scope>NUCLEOTIDE SEQUENCE</scope>
    <source>
        <strain evidence="2">Niue_2</strain>
        <tissue evidence="2">Leaf</tissue>
    </source>
</reference>
<evidence type="ECO:0000313" key="3">
    <source>
        <dbReference type="Proteomes" id="UP000652761"/>
    </source>
</evidence>
<evidence type="ECO:0000313" key="2">
    <source>
        <dbReference type="EMBL" id="MQM10002.1"/>
    </source>
</evidence>
<proteinExistence type="predicted"/>
<feature type="region of interest" description="Disordered" evidence="1">
    <location>
        <begin position="323"/>
        <end position="399"/>
    </location>
</feature>
<accession>A0A843WI15</accession>
<dbReference type="GO" id="GO:0009786">
    <property type="term" value="P:regulation of asymmetric cell division"/>
    <property type="evidence" value="ECO:0007669"/>
    <property type="project" value="InterPro"/>
</dbReference>
<protein>
    <submittedName>
        <fullName evidence="2">Uncharacterized protein</fullName>
    </submittedName>
</protein>
<dbReference type="EMBL" id="NMUH01004547">
    <property type="protein sequence ID" value="MQM10002.1"/>
    <property type="molecule type" value="Genomic_DNA"/>
</dbReference>
<name>A0A843WI15_COLES</name>
<feature type="compositionally biased region" description="Polar residues" evidence="1">
    <location>
        <begin position="359"/>
        <end position="391"/>
    </location>
</feature>
<feature type="compositionally biased region" description="Basic and acidic residues" evidence="1">
    <location>
        <begin position="349"/>
        <end position="358"/>
    </location>
</feature>
<gene>
    <name evidence="2" type="ORF">Taro_042895</name>
</gene>
<evidence type="ECO:0000256" key="1">
    <source>
        <dbReference type="SAM" id="MobiDB-lite"/>
    </source>
</evidence>
<dbReference type="PANTHER" id="PTHR33914:SF2">
    <property type="entry name" value="OS02G0582100 PROTEIN"/>
    <property type="match status" value="1"/>
</dbReference>
<comment type="caution">
    <text evidence="2">The sequence shown here is derived from an EMBL/GenBank/DDBJ whole genome shotgun (WGS) entry which is preliminary data.</text>
</comment>
<organism evidence="2 3">
    <name type="scientific">Colocasia esculenta</name>
    <name type="common">Wild taro</name>
    <name type="synonym">Arum esculentum</name>
    <dbReference type="NCBI Taxonomy" id="4460"/>
    <lineage>
        <taxon>Eukaryota</taxon>
        <taxon>Viridiplantae</taxon>
        <taxon>Streptophyta</taxon>
        <taxon>Embryophyta</taxon>
        <taxon>Tracheophyta</taxon>
        <taxon>Spermatophyta</taxon>
        <taxon>Magnoliopsida</taxon>
        <taxon>Liliopsida</taxon>
        <taxon>Araceae</taxon>
        <taxon>Aroideae</taxon>
        <taxon>Colocasieae</taxon>
        <taxon>Colocasia</taxon>
    </lineage>
</organism>
<dbReference type="AlphaFoldDB" id="A0A843WI15"/>
<feature type="compositionally biased region" description="Polar residues" evidence="1">
    <location>
        <begin position="327"/>
        <end position="348"/>
    </location>
</feature>
<feature type="non-terminal residue" evidence="2">
    <location>
        <position position="1"/>
    </location>
</feature>